<accession>G5GHK6</accession>
<comment type="caution">
    <text evidence="1">The sequence shown here is derived from an EMBL/GenBank/DDBJ whole genome shotgun (WGS) entry which is preliminary data.</text>
</comment>
<dbReference type="AlphaFoldDB" id="G5GHK6"/>
<evidence type="ECO:0000313" key="2">
    <source>
        <dbReference type="Proteomes" id="UP000003011"/>
    </source>
</evidence>
<keyword evidence="2" id="KW-1185">Reference proteome</keyword>
<reference evidence="1 2" key="1">
    <citation type="submission" date="2011-08" db="EMBL/GenBank/DDBJ databases">
        <title>The Genome Sequence of Johnsonella ignava ATCC 51276.</title>
        <authorList>
            <consortium name="The Broad Institute Genome Sequencing Platform"/>
            <person name="Earl A."/>
            <person name="Ward D."/>
            <person name="Feldgarden M."/>
            <person name="Gevers D."/>
            <person name="Izard J."/>
            <person name="Blanton J.M."/>
            <person name="Baranova O.V."/>
            <person name="Dewhirst F.E."/>
            <person name="Young S.K."/>
            <person name="Zeng Q."/>
            <person name="Gargeya S."/>
            <person name="Fitzgerald M."/>
            <person name="Haas B."/>
            <person name="Abouelleil A."/>
            <person name="Alvarado L."/>
            <person name="Arachchi H.M."/>
            <person name="Berlin A."/>
            <person name="Brown A."/>
            <person name="Chapman S.B."/>
            <person name="Chen Z."/>
            <person name="Dunbar C."/>
            <person name="Freedman E."/>
            <person name="Gearin G."/>
            <person name="Gellesch M."/>
            <person name="Goldberg J."/>
            <person name="Griggs A."/>
            <person name="Gujja S."/>
            <person name="Heiman D."/>
            <person name="Howarth C."/>
            <person name="Larson L."/>
            <person name="Lui A."/>
            <person name="MacDonald P.J.P."/>
            <person name="Montmayeur A."/>
            <person name="Murphy C."/>
            <person name="Neiman D."/>
            <person name="Pearson M."/>
            <person name="Priest M."/>
            <person name="Roberts A."/>
            <person name="Saif S."/>
            <person name="Shea T."/>
            <person name="Shenoy N."/>
            <person name="Sisk P."/>
            <person name="Stolte C."/>
            <person name="Sykes S."/>
            <person name="Wortman J."/>
            <person name="Nusbaum C."/>
            <person name="Birren B."/>
        </authorList>
    </citation>
    <scope>NUCLEOTIDE SEQUENCE [LARGE SCALE GENOMIC DNA]</scope>
    <source>
        <strain evidence="1 2">ATCC 51276</strain>
    </source>
</reference>
<protein>
    <submittedName>
        <fullName evidence="1">Uncharacterized protein</fullName>
    </submittedName>
</protein>
<dbReference type="EMBL" id="ACZL01000017">
    <property type="protein sequence ID" value="EHI55699.1"/>
    <property type="molecule type" value="Genomic_DNA"/>
</dbReference>
<dbReference type="eggNOG" id="ENOG50330VN">
    <property type="taxonomic scope" value="Bacteria"/>
</dbReference>
<dbReference type="Proteomes" id="UP000003011">
    <property type="component" value="Unassembled WGS sequence"/>
</dbReference>
<proteinExistence type="predicted"/>
<dbReference type="HOGENOM" id="CLU_112340_1_0_9"/>
<evidence type="ECO:0000313" key="1">
    <source>
        <dbReference type="EMBL" id="EHI55699.1"/>
    </source>
</evidence>
<name>G5GHK6_9FIRM</name>
<dbReference type="OrthoDB" id="249246at2"/>
<organism evidence="1 2">
    <name type="scientific">Johnsonella ignava ATCC 51276</name>
    <dbReference type="NCBI Taxonomy" id="679200"/>
    <lineage>
        <taxon>Bacteria</taxon>
        <taxon>Bacillati</taxon>
        <taxon>Bacillota</taxon>
        <taxon>Clostridia</taxon>
        <taxon>Lachnospirales</taxon>
        <taxon>Lachnospiraceae</taxon>
        <taxon>Johnsonella</taxon>
    </lineage>
</organism>
<sequence>MSKNHIDEKIIPMKLEMDNSISMSLEDGYYISGKLETFTKAIYFNDSVSIYTPSSFIDMPDEIKEIKYPTSFRPEMIKTNLAGDINFSFSLLEESENADVETLVGDFVNLLSKAHKGIKFLDTAKLNKEGCIEMHCFDFILPGIDEKIYHIVGMGKTDRKMIQLIFNCREHSSNAWKKAATDIFQNIELIRK</sequence>
<gene>
    <name evidence="1" type="ORF">HMPREF9333_01046</name>
</gene>
<dbReference type="RefSeq" id="WP_005540427.1">
    <property type="nucleotide sequence ID" value="NZ_JH378831.1"/>
</dbReference>